<dbReference type="EMBL" id="JARAKH010000802">
    <property type="protein sequence ID" value="KAK8373889.1"/>
    <property type="molecule type" value="Genomic_DNA"/>
</dbReference>
<name>A0AAW0SFV8_SCYPA</name>
<keyword evidence="2" id="KW-1185">Reference proteome</keyword>
<proteinExistence type="predicted"/>
<sequence length="247" mass="27855">MFETPAAITEDNSLMSLTNRSKFIKEILKHCFLDLDTYSKCLTLVEAFSRNLHLVDAPVRLDMYDIYCTHTRVNRLVHLNMIDKSDLKTQLRELSVLDDVRATPADNVLANFLSFTPDVQYFDNNMSKRFDREDVVAAFGDLLKTLTEMILLKASSSLQKLARKYLKTSHETETYTVKTGFSSCGKSIELFSISLAEDGIDNDSLEDGLCMAAGMLDVDGRCSSHWGAGQKDIKIVGLSNLLTQRFR</sequence>
<dbReference type="Proteomes" id="UP001487740">
    <property type="component" value="Unassembled WGS sequence"/>
</dbReference>
<protein>
    <submittedName>
        <fullName evidence="1">Uncharacterized protein</fullName>
    </submittedName>
</protein>
<accession>A0AAW0SFV8</accession>
<dbReference type="AlphaFoldDB" id="A0AAW0SFV8"/>
<organism evidence="1 2">
    <name type="scientific">Scylla paramamosain</name>
    <name type="common">Mud crab</name>
    <dbReference type="NCBI Taxonomy" id="85552"/>
    <lineage>
        <taxon>Eukaryota</taxon>
        <taxon>Metazoa</taxon>
        <taxon>Ecdysozoa</taxon>
        <taxon>Arthropoda</taxon>
        <taxon>Crustacea</taxon>
        <taxon>Multicrustacea</taxon>
        <taxon>Malacostraca</taxon>
        <taxon>Eumalacostraca</taxon>
        <taxon>Eucarida</taxon>
        <taxon>Decapoda</taxon>
        <taxon>Pleocyemata</taxon>
        <taxon>Brachyura</taxon>
        <taxon>Eubrachyura</taxon>
        <taxon>Portunoidea</taxon>
        <taxon>Portunidae</taxon>
        <taxon>Portuninae</taxon>
        <taxon>Scylla</taxon>
    </lineage>
</organism>
<evidence type="ECO:0000313" key="1">
    <source>
        <dbReference type="EMBL" id="KAK8373889.1"/>
    </source>
</evidence>
<gene>
    <name evidence="1" type="ORF">O3P69_020964</name>
</gene>
<comment type="caution">
    <text evidence="1">The sequence shown here is derived from an EMBL/GenBank/DDBJ whole genome shotgun (WGS) entry which is preliminary data.</text>
</comment>
<reference evidence="1 2" key="1">
    <citation type="submission" date="2023-03" db="EMBL/GenBank/DDBJ databases">
        <title>High-quality genome of Scylla paramamosain provides insights in environmental adaptation.</title>
        <authorList>
            <person name="Zhang L."/>
        </authorList>
    </citation>
    <scope>NUCLEOTIDE SEQUENCE [LARGE SCALE GENOMIC DNA]</scope>
    <source>
        <strain evidence="1">LZ_2023a</strain>
        <tissue evidence="1">Muscle</tissue>
    </source>
</reference>
<evidence type="ECO:0000313" key="2">
    <source>
        <dbReference type="Proteomes" id="UP001487740"/>
    </source>
</evidence>